<dbReference type="GO" id="GO:0015344">
    <property type="term" value="F:siderophore uptake transmembrane transporter activity"/>
    <property type="evidence" value="ECO:0007669"/>
    <property type="project" value="TreeGrafter"/>
</dbReference>
<evidence type="ECO:0000259" key="17">
    <source>
        <dbReference type="Pfam" id="PF07715"/>
    </source>
</evidence>
<evidence type="ECO:0000256" key="10">
    <source>
        <dbReference type="ARBA" id="ARBA00023077"/>
    </source>
</evidence>
<dbReference type="GO" id="GO:0009279">
    <property type="term" value="C:cell outer membrane"/>
    <property type="evidence" value="ECO:0007669"/>
    <property type="project" value="UniProtKB-SubCell"/>
</dbReference>
<evidence type="ECO:0000256" key="12">
    <source>
        <dbReference type="ARBA" id="ARBA00023170"/>
    </source>
</evidence>
<dbReference type="RefSeq" id="WP_182499242.1">
    <property type="nucleotide sequence ID" value="NZ_BMKM01000004.1"/>
</dbReference>
<evidence type="ECO:0000256" key="3">
    <source>
        <dbReference type="ARBA" id="ARBA00022448"/>
    </source>
</evidence>
<keyword evidence="4 14" id="KW-1134">Transmembrane beta strand</keyword>
<dbReference type="InterPro" id="IPR039426">
    <property type="entry name" value="TonB-dep_rcpt-like"/>
</dbReference>
<evidence type="ECO:0000256" key="11">
    <source>
        <dbReference type="ARBA" id="ARBA00023136"/>
    </source>
</evidence>
<evidence type="ECO:0000256" key="1">
    <source>
        <dbReference type="ARBA" id="ARBA00004571"/>
    </source>
</evidence>
<dbReference type="Gene3D" id="2.60.40.1120">
    <property type="entry name" value="Carboxypeptidase-like, regulatory domain"/>
    <property type="match status" value="1"/>
</dbReference>
<dbReference type="Proteomes" id="UP000614460">
    <property type="component" value="Unassembled WGS sequence"/>
</dbReference>
<dbReference type="GO" id="GO:0038023">
    <property type="term" value="F:signaling receptor activity"/>
    <property type="evidence" value="ECO:0007669"/>
    <property type="project" value="InterPro"/>
</dbReference>
<keyword evidence="5" id="KW-0410">Iron transport</keyword>
<keyword evidence="13 14" id="KW-0998">Cell outer membrane</keyword>
<protein>
    <submittedName>
        <fullName evidence="18">TonB-dependent receptor</fullName>
    </submittedName>
</protein>
<evidence type="ECO:0000259" key="16">
    <source>
        <dbReference type="Pfam" id="PF00593"/>
    </source>
</evidence>
<dbReference type="GO" id="GO:0015891">
    <property type="term" value="P:siderophore transport"/>
    <property type="evidence" value="ECO:0007669"/>
    <property type="project" value="InterPro"/>
</dbReference>
<evidence type="ECO:0000256" key="9">
    <source>
        <dbReference type="ARBA" id="ARBA00023065"/>
    </source>
</evidence>
<dbReference type="SUPFAM" id="SSF56935">
    <property type="entry name" value="Porins"/>
    <property type="match status" value="1"/>
</dbReference>
<dbReference type="InterPro" id="IPR013784">
    <property type="entry name" value="Carb-bd-like_fold"/>
</dbReference>
<dbReference type="PANTHER" id="PTHR32552">
    <property type="entry name" value="FERRICHROME IRON RECEPTOR-RELATED"/>
    <property type="match status" value="1"/>
</dbReference>
<dbReference type="Pfam" id="PF13715">
    <property type="entry name" value="CarbopepD_reg_2"/>
    <property type="match status" value="1"/>
</dbReference>
<organism evidence="18 19">
    <name type="scientific">Sphingobacterium cellulitidis</name>
    <dbReference type="NCBI Taxonomy" id="1768011"/>
    <lineage>
        <taxon>Bacteria</taxon>
        <taxon>Pseudomonadati</taxon>
        <taxon>Bacteroidota</taxon>
        <taxon>Sphingobacteriia</taxon>
        <taxon>Sphingobacteriales</taxon>
        <taxon>Sphingobacteriaceae</taxon>
        <taxon>Sphingobacterium</taxon>
    </lineage>
</organism>
<feature type="domain" description="TonB-dependent receptor-like beta-barrel" evidence="16">
    <location>
        <begin position="346"/>
        <end position="797"/>
    </location>
</feature>
<dbReference type="GO" id="GO:0030246">
    <property type="term" value="F:carbohydrate binding"/>
    <property type="evidence" value="ECO:0007669"/>
    <property type="project" value="InterPro"/>
</dbReference>
<gene>
    <name evidence="18" type="ORF">GCM10011516_19230</name>
</gene>
<sequence length="823" mass="91693">MVFKLTDHYIKITLTILILFSLPALLLAQQTGTIEGEVFTIDGKPFSYASIRLRDTKFNTSVNEQGEYKLTAPKGEYILEVSYANYTVSTVAVKVQAGETTKLDRITVQSKSTQLREIIVSDIQRNKFARKETQDIARMPLANLENPQAYSVITKDLMMETSATDYITAMAQVPGAVIANGVNDSGHGVLMRGFSNTNQGGSNMVRNGMPVESRAVSEIFNLEKVEVIKGPSATLFGAQSSSYGGIINNVTKKPFESLRGEVSFTTGSFGMNRITADVNTPLNTDRTALGRFNVLGMTNNGFQNEGKTTAMGFATSLLFKANGKTTVRLDADVYNTTKPLVAFLRNTNKLSYSNMKEYGMPYDRSFTSDDIATNRTNVNIGAEIEYQISQNWSSRTSFLYNNTGDKGSIFMVPMIVDDNRVERRYRIFDDYSMNFTAVQQNFNGSYNIGSVSNKVLIGADATFFKDKNLYMVPYFAIYDTVSVKDQYWKPLTKAEVDASRPKRSYGDGLDESNYRVISGYISNVTNISDRLFVMLSARVNAFRQNDLTAYNPGQPQVVNEQGKVEQKATEPSFEVEEGYSQVNVSPKFGIVFQPIKDKVSVFANYMNSFSNIGASQGLSNPSDPESDPILKQWKPEQANQIEVGSKLELFDGLLNASVSYYNITVKDKLRSIIPGVSVQDGELTSKGVEVDVIASPVRGWNIIAGYGYNDSKYVIAAENQVGKRDAWSPKHVANFWTSYKFLDNGVKGLGFGAGLNYVGDVLMNMQDDFYVPQYTVINATTFYDQPKYRVGLKFNNIANIKYWDVYGKPQRPFEFLASLSFKF</sequence>
<comment type="caution">
    <text evidence="18">The sequence shown here is derived from an EMBL/GenBank/DDBJ whole genome shotgun (WGS) entry which is preliminary data.</text>
</comment>
<dbReference type="InterPro" id="IPR037066">
    <property type="entry name" value="Plug_dom_sf"/>
</dbReference>
<keyword evidence="11 14" id="KW-0472">Membrane</keyword>
<keyword evidence="8" id="KW-0408">Iron</keyword>
<dbReference type="InterPro" id="IPR036942">
    <property type="entry name" value="Beta-barrel_TonB_sf"/>
</dbReference>
<reference evidence="18" key="2">
    <citation type="submission" date="2020-09" db="EMBL/GenBank/DDBJ databases">
        <authorList>
            <person name="Sun Q."/>
            <person name="Zhou Y."/>
        </authorList>
    </citation>
    <scope>NUCLEOTIDE SEQUENCE</scope>
    <source>
        <strain evidence="18">CGMCC 1.15966</strain>
    </source>
</reference>
<proteinExistence type="inferred from homology"/>
<keyword evidence="12 18" id="KW-0675">Receptor</keyword>
<evidence type="ECO:0000256" key="7">
    <source>
        <dbReference type="ARBA" id="ARBA00022729"/>
    </source>
</evidence>
<evidence type="ECO:0000256" key="6">
    <source>
        <dbReference type="ARBA" id="ARBA00022692"/>
    </source>
</evidence>
<dbReference type="CDD" id="cd01347">
    <property type="entry name" value="ligand_gated_channel"/>
    <property type="match status" value="1"/>
</dbReference>
<dbReference type="AlphaFoldDB" id="A0A8H9KVQ8"/>
<dbReference type="NCBIfam" id="TIGR01783">
    <property type="entry name" value="TonB-siderophor"/>
    <property type="match status" value="1"/>
</dbReference>
<dbReference type="Gene3D" id="2.40.170.20">
    <property type="entry name" value="TonB-dependent receptor, beta-barrel domain"/>
    <property type="match status" value="1"/>
</dbReference>
<evidence type="ECO:0000256" key="14">
    <source>
        <dbReference type="PROSITE-ProRule" id="PRU01360"/>
    </source>
</evidence>
<evidence type="ECO:0000256" key="5">
    <source>
        <dbReference type="ARBA" id="ARBA00022496"/>
    </source>
</evidence>
<evidence type="ECO:0000313" key="19">
    <source>
        <dbReference type="Proteomes" id="UP000614460"/>
    </source>
</evidence>
<name>A0A8H9KVQ8_9SPHI</name>
<dbReference type="Gene3D" id="2.170.130.10">
    <property type="entry name" value="TonB-dependent receptor, plug domain"/>
    <property type="match status" value="1"/>
</dbReference>
<dbReference type="InterPro" id="IPR010105">
    <property type="entry name" value="TonB_sidphr_rcpt"/>
</dbReference>
<dbReference type="PANTHER" id="PTHR32552:SF68">
    <property type="entry name" value="FERRICHROME OUTER MEMBRANE TRANSPORTER_PHAGE RECEPTOR"/>
    <property type="match status" value="1"/>
</dbReference>
<evidence type="ECO:0000256" key="2">
    <source>
        <dbReference type="ARBA" id="ARBA00009810"/>
    </source>
</evidence>
<keyword evidence="19" id="KW-1185">Reference proteome</keyword>
<evidence type="ECO:0000256" key="13">
    <source>
        <dbReference type="ARBA" id="ARBA00023237"/>
    </source>
</evidence>
<comment type="subcellular location">
    <subcellularLocation>
        <location evidence="1 14">Cell outer membrane</location>
        <topology evidence="1 14">Multi-pass membrane protein</topology>
    </subcellularLocation>
</comment>
<evidence type="ECO:0000256" key="8">
    <source>
        <dbReference type="ARBA" id="ARBA00023004"/>
    </source>
</evidence>
<keyword evidence="6 14" id="KW-0812">Transmembrane</keyword>
<dbReference type="EMBL" id="BMKM01000004">
    <property type="protein sequence ID" value="GGE21762.1"/>
    <property type="molecule type" value="Genomic_DNA"/>
</dbReference>
<keyword evidence="7" id="KW-0732">Signal</keyword>
<comment type="similarity">
    <text evidence="2 14 15">Belongs to the TonB-dependent receptor family.</text>
</comment>
<dbReference type="InterPro" id="IPR000531">
    <property type="entry name" value="Beta-barrel_TonB"/>
</dbReference>
<accession>A0A8H9KVQ8</accession>
<feature type="domain" description="TonB-dependent receptor plug" evidence="17">
    <location>
        <begin position="144"/>
        <end position="240"/>
    </location>
</feature>
<evidence type="ECO:0000256" key="15">
    <source>
        <dbReference type="RuleBase" id="RU003357"/>
    </source>
</evidence>
<dbReference type="PROSITE" id="PS52016">
    <property type="entry name" value="TONB_DEPENDENT_REC_3"/>
    <property type="match status" value="1"/>
</dbReference>
<keyword evidence="10 15" id="KW-0798">TonB box</keyword>
<keyword evidence="9" id="KW-0406">Ion transport</keyword>
<evidence type="ECO:0000313" key="18">
    <source>
        <dbReference type="EMBL" id="GGE21762.1"/>
    </source>
</evidence>
<dbReference type="Pfam" id="PF07715">
    <property type="entry name" value="Plug"/>
    <property type="match status" value="1"/>
</dbReference>
<reference evidence="18" key="1">
    <citation type="journal article" date="2014" name="Int. J. Syst. Evol. Microbiol.">
        <title>Complete genome sequence of Corynebacterium casei LMG S-19264T (=DSM 44701T), isolated from a smear-ripened cheese.</title>
        <authorList>
            <consortium name="US DOE Joint Genome Institute (JGI-PGF)"/>
            <person name="Walter F."/>
            <person name="Albersmeier A."/>
            <person name="Kalinowski J."/>
            <person name="Ruckert C."/>
        </authorList>
    </citation>
    <scope>NUCLEOTIDE SEQUENCE</scope>
    <source>
        <strain evidence="18">CGMCC 1.15966</strain>
    </source>
</reference>
<keyword evidence="3 14" id="KW-0813">Transport</keyword>
<evidence type="ECO:0000256" key="4">
    <source>
        <dbReference type="ARBA" id="ARBA00022452"/>
    </source>
</evidence>
<dbReference type="SUPFAM" id="SSF49452">
    <property type="entry name" value="Starch-binding domain-like"/>
    <property type="match status" value="1"/>
</dbReference>
<dbReference type="Pfam" id="PF00593">
    <property type="entry name" value="TonB_dep_Rec_b-barrel"/>
    <property type="match status" value="1"/>
</dbReference>
<dbReference type="InterPro" id="IPR012910">
    <property type="entry name" value="Plug_dom"/>
</dbReference>